<organism evidence="1">
    <name type="scientific">marine metagenome</name>
    <dbReference type="NCBI Taxonomy" id="408172"/>
    <lineage>
        <taxon>unclassified sequences</taxon>
        <taxon>metagenomes</taxon>
        <taxon>ecological metagenomes</taxon>
    </lineage>
</organism>
<sequence>VGKRILHPLDSDLVNDQLIVIRVVSEHRHVGPVALVAGTGMGDLPQLDGPAHTVLTSTDGLTLLRERKVE</sequence>
<gene>
    <name evidence="1" type="ORF">METZ01_LOCUS361063</name>
</gene>
<proteinExistence type="predicted"/>
<dbReference type="AlphaFoldDB" id="A0A382SEB9"/>
<dbReference type="EMBL" id="UINC01128451">
    <property type="protein sequence ID" value="SVD08209.1"/>
    <property type="molecule type" value="Genomic_DNA"/>
</dbReference>
<feature type="non-terminal residue" evidence="1">
    <location>
        <position position="1"/>
    </location>
</feature>
<reference evidence="1" key="1">
    <citation type="submission" date="2018-05" db="EMBL/GenBank/DDBJ databases">
        <authorList>
            <person name="Lanie J.A."/>
            <person name="Ng W.-L."/>
            <person name="Kazmierczak K.M."/>
            <person name="Andrzejewski T.M."/>
            <person name="Davidsen T.M."/>
            <person name="Wayne K.J."/>
            <person name="Tettelin H."/>
            <person name="Glass J.I."/>
            <person name="Rusch D."/>
            <person name="Podicherti R."/>
            <person name="Tsui H.-C.T."/>
            <person name="Winkler M.E."/>
        </authorList>
    </citation>
    <scope>NUCLEOTIDE SEQUENCE</scope>
</reference>
<evidence type="ECO:0000313" key="1">
    <source>
        <dbReference type="EMBL" id="SVD08209.1"/>
    </source>
</evidence>
<name>A0A382SEB9_9ZZZZ</name>
<accession>A0A382SEB9</accession>
<protein>
    <submittedName>
        <fullName evidence="1">Uncharacterized protein</fullName>
    </submittedName>
</protein>